<comment type="subcellular location">
    <subcellularLocation>
        <location evidence="2">Plastid</location>
        <location evidence="2">Chloroplast</location>
    </subcellularLocation>
</comment>
<dbReference type="GO" id="GO:0016020">
    <property type="term" value="C:membrane"/>
    <property type="evidence" value="ECO:0007669"/>
    <property type="project" value="InterPro"/>
</dbReference>
<dbReference type="AlphaFoldDB" id="A0A7S1FRF7"/>
<keyword evidence="8" id="KW-0148">Chlorophyll</keyword>
<keyword evidence="7" id="KW-0437">Light-harvesting polypeptide</keyword>
<dbReference type="GO" id="GO:0030076">
    <property type="term" value="C:light-harvesting complex"/>
    <property type="evidence" value="ECO:0007669"/>
    <property type="project" value="UniProtKB-KW"/>
</dbReference>
<evidence type="ECO:0000256" key="8">
    <source>
        <dbReference type="PIRSR" id="PIRSR601344-1"/>
    </source>
</evidence>
<sequence>MKLFAAALFAFVGSATALVPPMATKSVKKSKPVASSGVSFNQPSQALPFTFGPDTLDGSMIGDVGFDPVGFSSCDMAAFFDKDATDSMSSLQWMREAEIAHGRIAQLAVLGFIVPALIGTFPGNEWTGVDAYSNTNPIEALSQVPNLALFQIVAAASWVELRRVQFIKEEGSSRLPGDIRLGQGDGRYNPFGLEFTPEQYQDKQLQEIKHCRLAMMGAFGLILQNSNSGTDVITQLGKAFVAPEYYAKAGYFLPEGI</sequence>
<evidence type="ECO:0000256" key="5">
    <source>
        <dbReference type="ARBA" id="ARBA00022531"/>
    </source>
</evidence>
<gene>
    <name evidence="10" type="ORF">CHYS00102_LOCUS10429</name>
</gene>
<reference evidence="10" key="1">
    <citation type="submission" date="2021-01" db="EMBL/GenBank/DDBJ databases">
        <authorList>
            <person name="Corre E."/>
            <person name="Pelletier E."/>
            <person name="Niang G."/>
            <person name="Scheremetjew M."/>
            <person name="Finn R."/>
            <person name="Kale V."/>
            <person name="Holt S."/>
            <person name="Cochrane G."/>
            <person name="Meng A."/>
            <person name="Brown T."/>
            <person name="Cohen L."/>
        </authorList>
    </citation>
    <scope>NUCLEOTIDE SEQUENCE</scope>
    <source>
        <strain evidence="10">308</strain>
    </source>
</reference>
<dbReference type="EMBL" id="HBFR01014272">
    <property type="protein sequence ID" value="CAD8883234.1"/>
    <property type="molecule type" value="Transcribed_RNA"/>
</dbReference>
<feature type="binding site" evidence="8">
    <location>
        <position position="212"/>
    </location>
    <ligand>
        <name>chlorophyll a</name>
        <dbReference type="ChEBI" id="CHEBI:58416"/>
        <label>1</label>
    </ligand>
</feature>
<evidence type="ECO:0008006" key="11">
    <source>
        <dbReference type="Google" id="ProtNLM"/>
    </source>
</evidence>
<evidence type="ECO:0000256" key="7">
    <source>
        <dbReference type="ARBA" id="ARBA00023243"/>
    </source>
</evidence>
<feature type="binding site" description="axial binding residue" evidence="8">
    <location>
        <position position="169"/>
    </location>
    <ligand>
        <name>chlorophyll b</name>
        <dbReference type="ChEBI" id="CHEBI:61721"/>
        <label>1</label>
    </ligand>
    <ligandPart>
        <name>Mg</name>
        <dbReference type="ChEBI" id="CHEBI:25107"/>
    </ligandPart>
</feature>
<dbReference type="InterPro" id="IPR001344">
    <property type="entry name" value="Chloro_AB-bd_pln"/>
</dbReference>
<evidence type="ECO:0000313" key="10">
    <source>
        <dbReference type="EMBL" id="CAD8883234.1"/>
    </source>
</evidence>
<organism evidence="10">
    <name type="scientific">Corethron hystrix</name>
    <dbReference type="NCBI Taxonomy" id="216773"/>
    <lineage>
        <taxon>Eukaryota</taxon>
        <taxon>Sar</taxon>
        <taxon>Stramenopiles</taxon>
        <taxon>Ochrophyta</taxon>
        <taxon>Bacillariophyta</taxon>
        <taxon>Coscinodiscophyceae</taxon>
        <taxon>Corethrophycidae</taxon>
        <taxon>Corethrales</taxon>
        <taxon>Corethraceae</taxon>
        <taxon>Corethron</taxon>
    </lineage>
</organism>
<evidence type="ECO:0000256" key="9">
    <source>
        <dbReference type="SAM" id="SignalP"/>
    </source>
</evidence>
<evidence type="ECO:0000256" key="1">
    <source>
        <dbReference type="ARBA" id="ARBA00004022"/>
    </source>
</evidence>
<keyword evidence="5" id="KW-0602">Photosynthesis</keyword>
<comment type="similarity">
    <text evidence="3">Belongs to the fucoxanthin chlorophyll protein family.</text>
</comment>
<dbReference type="GO" id="GO:0009765">
    <property type="term" value="P:photosynthesis, light harvesting"/>
    <property type="evidence" value="ECO:0007669"/>
    <property type="project" value="InterPro"/>
</dbReference>
<feature type="binding site" evidence="8">
    <location>
        <position position="101"/>
    </location>
    <ligand>
        <name>chlorophyll a</name>
        <dbReference type="ChEBI" id="CHEBI:58416"/>
        <label>1</label>
    </ligand>
</feature>
<comment type="function">
    <text evidence="1">The light-harvesting complex (LHC) functions as a light receptor, it captures and delivers excitation energy to photosystems with which it is closely associated. Energy is transferred from the carotenoid and chlorophyll C (or B) to chlorophyll A and the photosynthetic reaction centers where it is used to synthesize ATP and reducing power.</text>
</comment>
<feature type="binding site" description="axial binding residue" evidence="8">
    <location>
        <position position="175"/>
    </location>
    <ligand>
        <name>chlorophyll b</name>
        <dbReference type="ChEBI" id="CHEBI:61721"/>
        <label>1</label>
    </ligand>
    <ligandPart>
        <name>Mg</name>
        <dbReference type="ChEBI" id="CHEBI:25107"/>
    </ligandPart>
</feature>
<feature type="signal peptide" evidence="9">
    <location>
        <begin position="1"/>
        <end position="17"/>
    </location>
</feature>
<keyword evidence="6" id="KW-0934">Plastid</keyword>
<feature type="chain" id="PRO_5031554074" description="Plastid light harvesting protein" evidence="9">
    <location>
        <begin position="18"/>
        <end position="257"/>
    </location>
</feature>
<evidence type="ECO:0000256" key="6">
    <source>
        <dbReference type="ARBA" id="ARBA00022640"/>
    </source>
</evidence>
<feature type="binding site" evidence="8">
    <location>
        <position position="224"/>
    </location>
    <ligand>
        <name>chlorophyll a</name>
        <dbReference type="ChEBI" id="CHEBI:58416"/>
        <label>1</label>
    </ligand>
</feature>
<evidence type="ECO:0000256" key="3">
    <source>
        <dbReference type="ARBA" id="ARBA00005933"/>
    </source>
</evidence>
<keyword evidence="9" id="KW-0732">Signal</keyword>
<proteinExistence type="inferred from homology"/>
<accession>A0A7S1FRF7</accession>
<dbReference type="PANTHER" id="PTHR21649">
    <property type="entry name" value="CHLOROPHYLL A/B BINDING PROTEIN"/>
    <property type="match status" value="1"/>
</dbReference>
<evidence type="ECO:0000256" key="4">
    <source>
        <dbReference type="ARBA" id="ARBA00022528"/>
    </source>
</evidence>
<dbReference type="Pfam" id="PF00504">
    <property type="entry name" value="Chloroa_b-bind"/>
    <property type="match status" value="1"/>
</dbReference>
<protein>
    <recommendedName>
        <fullName evidence="11">Plastid light harvesting protein</fullName>
    </recommendedName>
</protein>
<feature type="binding site" evidence="8">
    <location>
        <position position="207"/>
    </location>
    <ligand>
        <name>chlorophyll a</name>
        <dbReference type="ChEBI" id="CHEBI:58416"/>
        <label>1</label>
    </ligand>
</feature>
<dbReference type="GO" id="GO:0016168">
    <property type="term" value="F:chlorophyll binding"/>
    <property type="evidence" value="ECO:0007669"/>
    <property type="project" value="UniProtKB-KW"/>
</dbReference>
<feature type="binding site" evidence="8">
    <location>
        <position position="72"/>
    </location>
    <ligand>
        <name>chlorophyll a</name>
        <dbReference type="ChEBI" id="CHEBI:58416"/>
        <label>1</label>
    </ligand>
</feature>
<dbReference type="InterPro" id="IPR022796">
    <property type="entry name" value="Chloroa_b-bind"/>
</dbReference>
<dbReference type="Gene3D" id="1.10.3460.10">
    <property type="entry name" value="Chlorophyll a/b binding protein domain"/>
    <property type="match status" value="1"/>
</dbReference>
<dbReference type="SUPFAM" id="SSF103511">
    <property type="entry name" value="Chlorophyll a-b binding protein"/>
    <property type="match status" value="1"/>
</dbReference>
<dbReference type="GO" id="GO:0009507">
    <property type="term" value="C:chloroplast"/>
    <property type="evidence" value="ECO:0007669"/>
    <property type="project" value="UniProtKB-SubCell"/>
</dbReference>
<feature type="binding site" description="axial binding residue" evidence="8">
    <location>
        <position position="103"/>
    </location>
    <ligand>
        <name>chlorophyll b</name>
        <dbReference type="ChEBI" id="CHEBI:61721"/>
        <label>1</label>
    </ligand>
    <ligandPart>
        <name>Mg</name>
        <dbReference type="ChEBI" id="CHEBI:25107"/>
    </ligandPart>
</feature>
<evidence type="ECO:0000256" key="2">
    <source>
        <dbReference type="ARBA" id="ARBA00004229"/>
    </source>
</evidence>
<feature type="binding site" evidence="8">
    <location>
        <position position="98"/>
    </location>
    <ligand>
        <name>chlorophyll a</name>
        <dbReference type="ChEBI" id="CHEBI:58416"/>
        <label>1</label>
    </ligand>
</feature>
<keyword evidence="4" id="KW-0150">Chloroplast</keyword>
<name>A0A7S1FRF7_9STRA</name>
<keyword evidence="8" id="KW-0157">Chromophore</keyword>